<dbReference type="InterPro" id="IPR050301">
    <property type="entry name" value="NTE"/>
</dbReference>
<evidence type="ECO:0000259" key="5">
    <source>
        <dbReference type="PROSITE" id="PS51635"/>
    </source>
</evidence>
<keyword evidence="3 4" id="KW-0443">Lipid metabolism</keyword>
<accession>A0A4R6YNV3</accession>
<dbReference type="RefSeq" id="WP_133821004.1">
    <property type="nucleotide sequence ID" value="NZ_SNZH01000017.1"/>
</dbReference>
<reference evidence="6 7" key="1">
    <citation type="submission" date="2019-03" db="EMBL/GenBank/DDBJ databases">
        <title>Genomic Encyclopedia of Type Strains, Phase IV (KMG-IV): sequencing the most valuable type-strain genomes for metagenomic binning, comparative biology and taxonomic classification.</title>
        <authorList>
            <person name="Goeker M."/>
        </authorList>
    </citation>
    <scope>NUCLEOTIDE SEQUENCE [LARGE SCALE GENOMIC DNA]</scope>
    <source>
        <strain evidence="6 7">DSM 21667</strain>
    </source>
</reference>
<feature type="domain" description="PNPLA" evidence="5">
    <location>
        <begin position="22"/>
        <end position="241"/>
    </location>
</feature>
<dbReference type="Pfam" id="PF01734">
    <property type="entry name" value="Patatin"/>
    <property type="match status" value="1"/>
</dbReference>
<comment type="caution">
    <text evidence="4">Lacks conserved residue(s) required for the propagation of feature annotation.</text>
</comment>
<dbReference type="OrthoDB" id="9798773at2"/>
<name>A0A4R6YNV3_9GAMM</name>
<organism evidence="6 7">
    <name type="scientific">Tahibacter aquaticus</name>
    <dbReference type="NCBI Taxonomy" id="520092"/>
    <lineage>
        <taxon>Bacteria</taxon>
        <taxon>Pseudomonadati</taxon>
        <taxon>Pseudomonadota</taxon>
        <taxon>Gammaproteobacteria</taxon>
        <taxon>Lysobacterales</taxon>
        <taxon>Rhodanobacteraceae</taxon>
        <taxon>Tahibacter</taxon>
    </lineage>
</organism>
<feature type="active site" description="Proton acceptor" evidence="4">
    <location>
        <position position="228"/>
    </location>
</feature>
<evidence type="ECO:0000256" key="2">
    <source>
        <dbReference type="ARBA" id="ARBA00022963"/>
    </source>
</evidence>
<sequence>MLAIQAASAPQHNARPTRIGLAVAGGGPLGGMYELGALRALEEAVVGLAPTRLHVYVGVSSGAFIAAGLANQLSMAEMCRIFLTGESHQAQFRPDLFVQPALSEYLRRLWRIPGVLLEGAAEFARRPLHVSLSDNLGRLGRLLPTGLFDNQNIEAFLRDIFSREGRSNDFRTLTRKLYVIAVELDSGKAVRFGGAGHDAVPISRAIQASAALPGLYPPVRIGDKLYVDGALQRTLHASAALDEGADLVIGINPLVPFDTAVAEGQGRRASLAEGGLPAVLSQTFRALLQSRMQAGLSKYAHKYAAADIVLFEPNADDAQMFFSNVFSYDNRVEVAEHAYRTTRSDLYARREALQPLLARHGLALDEAELQQPRSLIAGLQPAPARTTATTARLRRAVAELEETVAERLPRHSPAPRAARP</sequence>
<dbReference type="GO" id="GO:0016787">
    <property type="term" value="F:hydrolase activity"/>
    <property type="evidence" value="ECO:0007669"/>
    <property type="project" value="UniProtKB-UniRule"/>
</dbReference>
<evidence type="ECO:0000313" key="7">
    <source>
        <dbReference type="Proteomes" id="UP000295293"/>
    </source>
</evidence>
<gene>
    <name evidence="6" type="ORF">DFR29_11754</name>
</gene>
<evidence type="ECO:0000313" key="6">
    <source>
        <dbReference type="EMBL" id="TDR39149.1"/>
    </source>
</evidence>
<keyword evidence="2 4" id="KW-0442">Lipid degradation</keyword>
<dbReference type="SUPFAM" id="SSF52151">
    <property type="entry name" value="FabD/lysophospholipase-like"/>
    <property type="match status" value="1"/>
</dbReference>
<feature type="short sequence motif" description="GXSXG" evidence="4">
    <location>
        <begin position="58"/>
        <end position="62"/>
    </location>
</feature>
<comment type="caution">
    <text evidence="6">The sequence shown here is derived from an EMBL/GenBank/DDBJ whole genome shotgun (WGS) entry which is preliminary data.</text>
</comment>
<proteinExistence type="predicted"/>
<protein>
    <submittedName>
        <fullName evidence="6">Putative acylesterase/phospholipase RssA</fullName>
    </submittedName>
</protein>
<dbReference type="AlphaFoldDB" id="A0A4R6YNV3"/>
<dbReference type="EMBL" id="SNZH01000017">
    <property type="protein sequence ID" value="TDR39149.1"/>
    <property type="molecule type" value="Genomic_DNA"/>
</dbReference>
<feature type="active site" description="Nucleophile" evidence="4">
    <location>
        <position position="60"/>
    </location>
</feature>
<dbReference type="Proteomes" id="UP000295293">
    <property type="component" value="Unassembled WGS sequence"/>
</dbReference>
<keyword evidence="1 4" id="KW-0378">Hydrolase</keyword>
<evidence type="ECO:0000256" key="4">
    <source>
        <dbReference type="PROSITE-ProRule" id="PRU01161"/>
    </source>
</evidence>
<dbReference type="GO" id="GO:0016042">
    <property type="term" value="P:lipid catabolic process"/>
    <property type="evidence" value="ECO:0007669"/>
    <property type="project" value="UniProtKB-UniRule"/>
</dbReference>
<evidence type="ECO:0000256" key="3">
    <source>
        <dbReference type="ARBA" id="ARBA00023098"/>
    </source>
</evidence>
<dbReference type="InterPro" id="IPR002641">
    <property type="entry name" value="PNPLA_dom"/>
</dbReference>
<keyword evidence="7" id="KW-1185">Reference proteome</keyword>
<dbReference type="PANTHER" id="PTHR14226:SF57">
    <property type="entry name" value="BLR7027 PROTEIN"/>
    <property type="match status" value="1"/>
</dbReference>
<evidence type="ECO:0000256" key="1">
    <source>
        <dbReference type="ARBA" id="ARBA00022801"/>
    </source>
</evidence>
<dbReference type="InterPro" id="IPR016035">
    <property type="entry name" value="Acyl_Trfase/lysoPLipase"/>
</dbReference>
<dbReference type="PANTHER" id="PTHR14226">
    <property type="entry name" value="NEUROPATHY TARGET ESTERASE/SWISS CHEESE D.MELANOGASTER"/>
    <property type="match status" value="1"/>
</dbReference>
<dbReference type="Gene3D" id="3.40.1090.10">
    <property type="entry name" value="Cytosolic phospholipase A2 catalytic domain"/>
    <property type="match status" value="2"/>
</dbReference>
<dbReference type="PROSITE" id="PS51635">
    <property type="entry name" value="PNPLA"/>
    <property type="match status" value="1"/>
</dbReference>
<feature type="short sequence motif" description="DGA/G" evidence="4">
    <location>
        <begin position="228"/>
        <end position="230"/>
    </location>
</feature>